<organism evidence="2">
    <name type="scientific">Analipus japonicus</name>
    <dbReference type="NCBI Taxonomy" id="31333"/>
    <lineage>
        <taxon>Eukaryota</taxon>
        <taxon>Sar</taxon>
        <taxon>Stramenopiles</taxon>
        <taxon>Ochrophyta</taxon>
        <taxon>PX clade</taxon>
        <taxon>Phaeophyceae</taxon>
        <taxon>Ralfsiales</taxon>
        <taxon>Ralfsiaceae</taxon>
        <taxon>Analipus</taxon>
    </lineage>
</organism>
<proteinExistence type="predicted"/>
<keyword evidence="2" id="KW-0496">Mitochondrion</keyword>
<feature type="transmembrane region" description="Helical" evidence="1">
    <location>
        <begin position="53"/>
        <end position="71"/>
    </location>
</feature>
<keyword evidence="1" id="KW-0472">Membrane</keyword>
<dbReference type="AlphaFoldDB" id="A0A8F0FD34"/>
<protein>
    <submittedName>
        <fullName evidence="2">Uncharacterized protein</fullName>
    </submittedName>
</protein>
<dbReference type="EMBL" id="MZ156065">
    <property type="protein sequence ID" value="QWK45012.1"/>
    <property type="molecule type" value="Genomic_DNA"/>
</dbReference>
<keyword evidence="1" id="KW-0812">Transmembrane</keyword>
<keyword evidence="1" id="KW-1133">Transmembrane helix</keyword>
<accession>A0A8F0FD34</accession>
<evidence type="ECO:0000256" key="1">
    <source>
        <dbReference type="SAM" id="Phobius"/>
    </source>
</evidence>
<gene>
    <name evidence="2" type="primary">orf141</name>
</gene>
<sequence>MALLETMQRIFSNMRSQILFKAKKLGSKLKKGKARVFYRFQVYSRYLSRLLSVVKYSVLIFTGIVLVIFYFCGGDLPLTYYRTIQLVFGTSFGTVFFLLMEEKHDSMWIRKELEKKQKKEARKNLLKKQGFFKRFFSRFFF</sequence>
<geneLocation type="mitochondrion" evidence="2"/>
<evidence type="ECO:0000313" key="2">
    <source>
        <dbReference type="EMBL" id="QWK45012.1"/>
    </source>
</evidence>
<feature type="transmembrane region" description="Helical" evidence="1">
    <location>
        <begin position="83"/>
        <end position="100"/>
    </location>
</feature>
<name>A0A8F0FD34_9PHAE</name>
<reference evidence="2" key="1">
    <citation type="journal article" date="2021" name="Genome Biol. Evol.">
        <title>Genomic rearrangements and sequence evolution across brown algal orgelles.</title>
        <authorList>
            <person name="Starko S."/>
            <person name="Bringloe T."/>
            <person name="Soto Gomez M."/>
            <person name="Darby H."/>
            <person name="Graham S."/>
            <person name="Martone P."/>
        </authorList>
    </citation>
    <scope>NUCLEOTIDE SEQUENCE</scope>
</reference>